<evidence type="ECO:0000256" key="1">
    <source>
        <dbReference type="ARBA" id="ARBA00008324"/>
    </source>
</evidence>
<proteinExistence type="inferred from homology"/>
<gene>
    <name evidence="4" type="ORF">Slin15195_G003570</name>
</gene>
<evidence type="ECO:0000313" key="4">
    <source>
        <dbReference type="EMBL" id="USW47038.1"/>
    </source>
</evidence>
<evidence type="ECO:0000259" key="3">
    <source>
        <dbReference type="Pfam" id="PF03061"/>
    </source>
</evidence>
<dbReference type="SUPFAM" id="SSF54637">
    <property type="entry name" value="Thioesterase/thiol ester dehydrase-isomerase"/>
    <property type="match status" value="1"/>
</dbReference>
<dbReference type="EMBL" id="CP099418">
    <property type="protein sequence ID" value="USW47038.1"/>
    <property type="molecule type" value="Genomic_DNA"/>
</dbReference>
<dbReference type="PANTHER" id="PTHR21660:SF1">
    <property type="entry name" value="ACYL-COENZYME A THIOESTERASE 13"/>
    <property type="match status" value="1"/>
</dbReference>
<organism evidence="4 5">
    <name type="scientific">Septoria linicola</name>
    <dbReference type="NCBI Taxonomy" id="215465"/>
    <lineage>
        <taxon>Eukaryota</taxon>
        <taxon>Fungi</taxon>
        <taxon>Dikarya</taxon>
        <taxon>Ascomycota</taxon>
        <taxon>Pezizomycotina</taxon>
        <taxon>Dothideomycetes</taxon>
        <taxon>Dothideomycetidae</taxon>
        <taxon>Mycosphaerellales</taxon>
        <taxon>Mycosphaerellaceae</taxon>
        <taxon>Septoria</taxon>
    </lineage>
</organism>
<reference evidence="4" key="1">
    <citation type="submission" date="2022-06" db="EMBL/GenBank/DDBJ databases">
        <title>Complete genome sequences of two strains of the flax pathogen Septoria linicola.</title>
        <authorList>
            <person name="Lapalu N."/>
            <person name="Simon A."/>
            <person name="Demenou B."/>
            <person name="Paumier D."/>
            <person name="Guillot M.-P."/>
            <person name="Gout L."/>
            <person name="Valade R."/>
        </authorList>
    </citation>
    <scope>NUCLEOTIDE SEQUENCE</scope>
    <source>
        <strain evidence="4">SE15195</strain>
    </source>
</reference>
<dbReference type="InterPro" id="IPR006683">
    <property type="entry name" value="Thioestr_dom"/>
</dbReference>
<comment type="similarity">
    <text evidence="1">Belongs to the thioesterase PaaI family.</text>
</comment>
<protein>
    <submittedName>
        <fullName evidence="4">Thioesterase domain, HotDog domain superfamily, acyl-coenzyme A thioesterase 13</fullName>
    </submittedName>
</protein>
<dbReference type="InterPro" id="IPR029069">
    <property type="entry name" value="HotDog_dom_sf"/>
</dbReference>
<dbReference type="Proteomes" id="UP001056384">
    <property type="component" value="Chromosome 1"/>
</dbReference>
<feature type="domain" description="Thioesterase" evidence="3">
    <location>
        <begin position="76"/>
        <end position="148"/>
    </location>
</feature>
<dbReference type="AlphaFoldDB" id="A0A9Q9AIY9"/>
<dbReference type="Pfam" id="PF03061">
    <property type="entry name" value="4HBT"/>
    <property type="match status" value="1"/>
</dbReference>
<sequence length="175" mass="19422">MDKLSNEEAAERMQDFIDAHASIIGENNFDKIFYDSLRVRSATISGPGVSAKAVFECRIPPTYTNQPRDSDKKTSHGGAIATFFDMTTSMAIIACNFPAWLSTGASRKLEVTYLKPPVEGDQVLFECEVIQIGKRLAELRGVMRREADGALLATCEHQKYMADKPHYVVNSSIKL</sequence>
<keyword evidence="5" id="KW-1185">Reference proteome</keyword>
<dbReference type="CDD" id="cd03443">
    <property type="entry name" value="PaaI_thioesterase"/>
    <property type="match status" value="1"/>
</dbReference>
<evidence type="ECO:0000313" key="5">
    <source>
        <dbReference type="Proteomes" id="UP001056384"/>
    </source>
</evidence>
<dbReference type="OrthoDB" id="2831072at2759"/>
<dbReference type="InterPro" id="IPR039298">
    <property type="entry name" value="ACOT13"/>
</dbReference>
<evidence type="ECO:0000256" key="2">
    <source>
        <dbReference type="ARBA" id="ARBA00022801"/>
    </source>
</evidence>
<keyword evidence="2" id="KW-0378">Hydrolase</keyword>
<dbReference type="Gene3D" id="3.10.129.10">
    <property type="entry name" value="Hotdog Thioesterase"/>
    <property type="match status" value="1"/>
</dbReference>
<dbReference type="GO" id="GO:0047617">
    <property type="term" value="F:fatty acyl-CoA hydrolase activity"/>
    <property type="evidence" value="ECO:0007669"/>
    <property type="project" value="InterPro"/>
</dbReference>
<dbReference type="PANTHER" id="PTHR21660">
    <property type="entry name" value="THIOESTERASE SUPERFAMILY MEMBER-RELATED"/>
    <property type="match status" value="1"/>
</dbReference>
<accession>A0A9Q9AIY9</accession>
<name>A0A9Q9AIY9_9PEZI</name>